<evidence type="ECO:0000313" key="3">
    <source>
        <dbReference type="Proteomes" id="UP000405805"/>
    </source>
</evidence>
<name>A0AA90VHX2_9BACT</name>
<sequence length="109" mass="13476">MVNIRVLPPTQEDIRYCIEYTRDEFGRKCVLRWKKELEAIYARLIVFPLSYSPEPILKDFHRDYRSALLKDNFKLIYRYDKERDEIVIVDIWYTKRSQQALLRQFKRKL</sequence>
<reference evidence="3" key="1">
    <citation type="submission" date="2019-09" db="EMBL/GenBank/DDBJ databases">
        <title>Distinct polysaccharide growth profiles of human intestinal Prevotella copri isolates.</title>
        <authorList>
            <person name="Fehlner-Peach H."/>
            <person name="Magnabosco C."/>
            <person name="Raghavan V."/>
            <person name="Scher J.U."/>
            <person name="Tett A."/>
            <person name="Cox L.M."/>
            <person name="Gottsegen C."/>
            <person name="Watters A."/>
            <person name="Wiltshire- Gordon J.D."/>
            <person name="Segata N."/>
            <person name="Bonneau R."/>
            <person name="Littman D.R."/>
        </authorList>
    </citation>
    <scope>NUCLEOTIDE SEQUENCE [LARGE SCALE GENOMIC DNA]</scope>
    <source>
        <strain evidence="3">iA624</strain>
    </source>
</reference>
<dbReference type="Pfam" id="PF05016">
    <property type="entry name" value="ParE_toxin"/>
    <property type="match status" value="1"/>
</dbReference>
<organism evidence="2 3">
    <name type="scientific">Segatella copri</name>
    <dbReference type="NCBI Taxonomy" id="165179"/>
    <lineage>
        <taxon>Bacteria</taxon>
        <taxon>Pseudomonadati</taxon>
        <taxon>Bacteroidota</taxon>
        <taxon>Bacteroidia</taxon>
        <taxon>Bacteroidales</taxon>
        <taxon>Prevotellaceae</taxon>
        <taxon>Segatella</taxon>
    </lineage>
</organism>
<evidence type="ECO:0000256" key="1">
    <source>
        <dbReference type="ARBA" id="ARBA00022649"/>
    </source>
</evidence>
<proteinExistence type="predicted"/>
<dbReference type="InterPro" id="IPR035093">
    <property type="entry name" value="RelE/ParE_toxin_dom_sf"/>
</dbReference>
<dbReference type="Gene3D" id="3.30.2310.20">
    <property type="entry name" value="RelE-like"/>
    <property type="match status" value="1"/>
</dbReference>
<keyword evidence="1" id="KW-1277">Toxin-antitoxin system</keyword>
<accession>A0AA90VHX2</accession>
<dbReference type="Proteomes" id="UP000405805">
    <property type="component" value="Unassembled WGS sequence"/>
</dbReference>
<dbReference type="InterPro" id="IPR007712">
    <property type="entry name" value="RelE/ParE_toxin"/>
</dbReference>
<dbReference type="AlphaFoldDB" id="A0AA90VHX2"/>
<evidence type="ECO:0000313" key="2">
    <source>
        <dbReference type="EMBL" id="MQO10904.1"/>
    </source>
</evidence>
<gene>
    <name evidence="2" type="ORF">F7D57_14540</name>
</gene>
<comment type="caution">
    <text evidence="2">The sequence shown here is derived from an EMBL/GenBank/DDBJ whole genome shotgun (WGS) entry which is preliminary data.</text>
</comment>
<dbReference type="RefSeq" id="WP_153097989.1">
    <property type="nucleotide sequence ID" value="NZ_VZBP01000182.1"/>
</dbReference>
<dbReference type="EMBL" id="VZBP01000182">
    <property type="protein sequence ID" value="MQO10904.1"/>
    <property type="molecule type" value="Genomic_DNA"/>
</dbReference>
<protein>
    <submittedName>
        <fullName evidence="2">Type II toxin-antitoxin system RelE/ParE family toxin</fullName>
    </submittedName>
</protein>